<organism evidence="16 17">
    <name type="scientific">Pseudomarimonas salicorniae</name>
    <dbReference type="NCBI Taxonomy" id="2933270"/>
    <lineage>
        <taxon>Bacteria</taxon>
        <taxon>Pseudomonadati</taxon>
        <taxon>Pseudomonadota</taxon>
        <taxon>Gammaproteobacteria</taxon>
        <taxon>Lysobacterales</taxon>
        <taxon>Lysobacteraceae</taxon>
        <taxon>Pseudomarimonas</taxon>
    </lineage>
</organism>
<dbReference type="Pfam" id="PF14815">
    <property type="entry name" value="NUDIX_4"/>
    <property type="match status" value="1"/>
</dbReference>
<keyword evidence="17" id="KW-1185">Reference proteome</keyword>
<dbReference type="CDD" id="cd03431">
    <property type="entry name" value="NUDIX_DNA_Glycosylase_C-MutY"/>
    <property type="match status" value="1"/>
</dbReference>
<keyword evidence="12" id="KW-0234">DNA repair</keyword>
<evidence type="ECO:0000256" key="13">
    <source>
        <dbReference type="ARBA" id="ARBA00023295"/>
    </source>
</evidence>
<dbReference type="InterPro" id="IPR029119">
    <property type="entry name" value="MutY_C"/>
</dbReference>
<dbReference type="PANTHER" id="PTHR42944:SF1">
    <property type="entry name" value="ADENINE DNA GLYCOSYLASE"/>
    <property type="match status" value="1"/>
</dbReference>
<comment type="similarity">
    <text evidence="3 14">Belongs to the Nth/MutY family.</text>
</comment>
<evidence type="ECO:0000256" key="14">
    <source>
        <dbReference type="RuleBase" id="RU365096"/>
    </source>
</evidence>
<keyword evidence="11" id="KW-0411">Iron-sulfur</keyword>
<evidence type="ECO:0000256" key="2">
    <source>
        <dbReference type="ARBA" id="ARBA00002933"/>
    </source>
</evidence>
<dbReference type="InterPro" id="IPR003265">
    <property type="entry name" value="HhH-GPD_domain"/>
</dbReference>
<keyword evidence="6" id="KW-0004">4Fe-4S</keyword>
<gene>
    <name evidence="16" type="primary">mutY</name>
    <name evidence="16" type="ORF">M0G41_16575</name>
</gene>
<dbReference type="InterPro" id="IPR005760">
    <property type="entry name" value="A/G_AdeGlyc_MutY"/>
</dbReference>
<dbReference type="CDD" id="cd00056">
    <property type="entry name" value="ENDO3c"/>
    <property type="match status" value="1"/>
</dbReference>
<dbReference type="SUPFAM" id="SSF55811">
    <property type="entry name" value="Nudix"/>
    <property type="match status" value="1"/>
</dbReference>
<dbReference type="Proteomes" id="UP001431449">
    <property type="component" value="Unassembled WGS sequence"/>
</dbReference>
<dbReference type="EMBL" id="JALNMH010000015">
    <property type="protein sequence ID" value="MCK7595276.1"/>
    <property type="molecule type" value="Genomic_DNA"/>
</dbReference>
<evidence type="ECO:0000256" key="3">
    <source>
        <dbReference type="ARBA" id="ARBA00008343"/>
    </source>
</evidence>
<protein>
    <recommendedName>
        <fullName evidence="5 14">Adenine DNA glycosylase</fullName>
        <ecNumber evidence="4 14">3.2.2.31</ecNumber>
    </recommendedName>
</protein>
<evidence type="ECO:0000256" key="7">
    <source>
        <dbReference type="ARBA" id="ARBA00022723"/>
    </source>
</evidence>
<dbReference type="PANTHER" id="PTHR42944">
    <property type="entry name" value="ADENINE DNA GLYCOSYLASE"/>
    <property type="match status" value="1"/>
</dbReference>
<dbReference type="Pfam" id="PF00633">
    <property type="entry name" value="HHH"/>
    <property type="match status" value="1"/>
</dbReference>
<dbReference type="InterPro" id="IPR004035">
    <property type="entry name" value="Endouclease-III_FeS-bd_BS"/>
</dbReference>
<evidence type="ECO:0000256" key="9">
    <source>
        <dbReference type="ARBA" id="ARBA00022801"/>
    </source>
</evidence>
<evidence type="ECO:0000256" key="10">
    <source>
        <dbReference type="ARBA" id="ARBA00023004"/>
    </source>
</evidence>
<evidence type="ECO:0000256" key="6">
    <source>
        <dbReference type="ARBA" id="ARBA00022485"/>
    </source>
</evidence>
<sequence>MEHAEFAPRLLDWFERHGRHDLPWQHPRSPYRVWVAEIMLQQTQVATVIPYFQRFVDALPTLPLLAAANEDTVLALWSGLGYYSRARNLRAAAKRCATEHEGSLPDDLEALQALPGIGRSTAAAIRAQAFGRPDAILDGNVKRVLCRLFGIEGWPGERRIEQQLWTLAASLMPDERCADYTQAIMDFGATLCSRARPACAICPFSDDCEARLSSRVDSLPTPRPRREVPQRECSMLVLCDPDGRLLLQRREGSGVWQGLWSLPQFEAAEAARDFAVSLGARDDGRPLEPVEHAFTHYRLRIHPLRFDLPGRSAPRIGDNPATRWITRSELLELGLPAPVRRLVSHIKEFR</sequence>
<dbReference type="Pfam" id="PF00730">
    <property type="entry name" value="HhH-GPD"/>
    <property type="match status" value="1"/>
</dbReference>
<accession>A0ABT0GL87</accession>
<dbReference type="InterPro" id="IPR023170">
    <property type="entry name" value="HhH_base_excis_C"/>
</dbReference>
<dbReference type="InterPro" id="IPR044298">
    <property type="entry name" value="MIG/MutY"/>
</dbReference>
<dbReference type="Gene3D" id="1.10.340.30">
    <property type="entry name" value="Hypothetical protein, domain 2"/>
    <property type="match status" value="1"/>
</dbReference>
<dbReference type="RefSeq" id="WP_248211109.1">
    <property type="nucleotide sequence ID" value="NZ_JALNMH010000015.1"/>
</dbReference>
<dbReference type="InterPro" id="IPR011257">
    <property type="entry name" value="DNA_glycosylase"/>
</dbReference>
<keyword evidence="8 14" id="KW-0227">DNA damage</keyword>
<proteinExistence type="inferred from homology"/>
<keyword evidence="10 14" id="KW-0408">Iron</keyword>
<keyword evidence="13 14" id="KW-0326">Glycosidase</keyword>
<comment type="cofactor">
    <cofactor evidence="14">
        <name>[4Fe-4S] cluster</name>
        <dbReference type="ChEBI" id="CHEBI:49883"/>
    </cofactor>
    <text evidence="14">Binds 1 [4Fe-4S] cluster.</text>
</comment>
<comment type="function">
    <text evidence="2">Adenine glycosylase active on G-A mispairs. MutY also corrects error-prone DNA synthesis past GO lesions which are due to the oxidatively damaged form of guanine: 7,8-dihydro-8-oxoguanine (8-oxo-dGTP).</text>
</comment>
<evidence type="ECO:0000256" key="11">
    <source>
        <dbReference type="ARBA" id="ARBA00023014"/>
    </source>
</evidence>
<dbReference type="Gene3D" id="3.90.79.10">
    <property type="entry name" value="Nucleoside Triphosphate Pyrophosphohydrolase"/>
    <property type="match status" value="1"/>
</dbReference>
<dbReference type="InterPro" id="IPR000445">
    <property type="entry name" value="HhH_motif"/>
</dbReference>
<evidence type="ECO:0000313" key="16">
    <source>
        <dbReference type="EMBL" id="MCK7595276.1"/>
    </source>
</evidence>
<keyword evidence="9" id="KW-0378">Hydrolase</keyword>
<dbReference type="NCBIfam" id="TIGR01084">
    <property type="entry name" value="mutY"/>
    <property type="match status" value="1"/>
</dbReference>
<dbReference type="SUPFAM" id="SSF48150">
    <property type="entry name" value="DNA-glycosylase"/>
    <property type="match status" value="1"/>
</dbReference>
<name>A0ABT0GL87_9GAMM</name>
<dbReference type="SMART" id="SM00478">
    <property type="entry name" value="ENDO3c"/>
    <property type="match status" value="1"/>
</dbReference>
<evidence type="ECO:0000313" key="17">
    <source>
        <dbReference type="Proteomes" id="UP001431449"/>
    </source>
</evidence>
<dbReference type="Gene3D" id="1.10.1670.10">
    <property type="entry name" value="Helix-hairpin-Helix base-excision DNA repair enzymes (C-terminal)"/>
    <property type="match status" value="1"/>
</dbReference>
<dbReference type="PROSITE" id="PS00764">
    <property type="entry name" value="ENDONUCLEASE_III_1"/>
    <property type="match status" value="1"/>
</dbReference>
<comment type="catalytic activity">
    <reaction evidence="1 14">
        <text>Hydrolyzes free adenine bases from 7,8-dihydro-8-oxoguanine:adenine mismatched double-stranded DNA, leaving an apurinic site.</text>
        <dbReference type="EC" id="3.2.2.31"/>
    </reaction>
</comment>
<dbReference type="InterPro" id="IPR015797">
    <property type="entry name" value="NUDIX_hydrolase-like_dom_sf"/>
</dbReference>
<evidence type="ECO:0000256" key="12">
    <source>
        <dbReference type="ARBA" id="ARBA00023204"/>
    </source>
</evidence>
<keyword evidence="7" id="KW-0479">Metal-binding</keyword>
<evidence type="ECO:0000259" key="15">
    <source>
        <dbReference type="SMART" id="SM00478"/>
    </source>
</evidence>
<evidence type="ECO:0000256" key="8">
    <source>
        <dbReference type="ARBA" id="ARBA00022763"/>
    </source>
</evidence>
<evidence type="ECO:0000256" key="4">
    <source>
        <dbReference type="ARBA" id="ARBA00012045"/>
    </source>
</evidence>
<feature type="domain" description="HhH-GPD" evidence="15">
    <location>
        <begin position="39"/>
        <end position="190"/>
    </location>
</feature>
<comment type="caution">
    <text evidence="16">The sequence shown here is derived from an EMBL/GenBank/DDBJ whole genome shotgun (WGS) entry which is preliminary data.</text>
</comment>
<reference evidence="16" key="1">
    <citation type="submission" date="2022-04" db="EMBL/GenBank/DDBJ databases">
        <title>Lysobacter sp. CAU 1642 isolated from sea sand.</title>
        <authorList>
            <person name="Kim W."/>
        </authorList>
    </citation>
    <scope>NUCLEOTIDE SEQUENCE</scope>
    <source>
        <strain evidence="16">CAU 1642</strain>
    </source>
</reference>
<dbReference type="EC" id="3.2.2.31" evidence="4 14"/>
<evidence type="ECO:0000256" key="1">
    <source>
        <dbReference type="ARBA" id="ARBA00000843"/>
    </source>
</evidence>
<evidence type="ECO:0000256" key="5">
    <source>
        <dbReference type="ARBA" id="ARBA00022023"/>
    </source>
</evidence>